<feature type="transmembrane region" description="Helical" evidence="5">
    <location>
        <begin position="189"/>
        <end position="210"/>
    </location>
</feature>
<feature type="transmembrane region" description="Helical" evidence="5">
    <location>
        <begin position="85"/>
        <end position="107"/>
    </location>
</feature>
<proteinExistence type="predicted"/>
<dbReference type="PANTHER" id="PTHR45902:SF3">
    <property type="entry name" value="G-PROTEIN COUPLED RECEPTORS FAMILY 2 PROFILE 2 DOMAIN-CONTAINING PROTEIN"/>
    <property type="match status" value="1"/>
</dbReference>
<evidence type="ECO:0000313" key="8">
    <source>
        <dbReference type="Proteomes" id="UP000054359"/>
    </source>
</evidence>
<dbReference type="SUPFAM" id="SSF81321">
    <property type="entry name" value="Family A G protein-coupled receptor-like"/>
    <property type="match status" value="1"/>
</dbReference>
<keyword evidence="8" id="KW-1185">Reference proteome</keyword>
<evidence type="ECO:0000256" key="2">
    <source>
        <dbReference type="ARBA" id="ARBA00022692"/>
    </source>
</evidence>
<sequence>MENGKCLLKDQLNNSWGLKNSCFKIILSNDKFILLENGSAFVNYSQKLLSVEEYEEYEKDGKTVLQIAICADNNHNLLPYSNVHYWLSVVTLSISVICLTLHLAVYAILKKLRNCPGKILMSLSASLLCGHLFLLLGPRFMEIYWLCYLNAVFTYFGYLSAFHWMSVMAFDIHKTFSMTQSRNRNSKTFIKYSLCSWISSASILLISITVDNVLKENNEFRPRYGQPICWFNHRKGLLVFFVVPVTTLLMANVILFAVTAFYVRRISRQARSVSNFTDKTRYFLYMKLTTILGLTWFLGIFAAITRIDAVWYAFIILNGLQGAFIFIAFTLKKSILNMLVIKLKIRSVTYRMGKPSGLKKAMYSSLSNLTTLQTTITPNISNTKEPEMLKAVRKINTDSVL</sequence>
<dbReference type="Pfam" id="PF00002">
    <property type="entry name" value="7tm_2"/>
    <property type="match status" value="1"/>
</dbReference>
<keyword evidence="3 5" id="KW-1133">Transmembrane helix</keyword>
<dbReference type="OMA" id="WSAMYYF"/>
<dbReference type="Proteomes" id="UP000054359">
    <property type="component" value="Unassembled WGS sequence"/>
</dbReference>
<gene>
    <name evidence="7" type="ORF">X975_01041</name>
</gene>
<evidence type="ECO:0000256" key="4">
    <source>
        <dbReference type="ARBA" id="ARBA00023136"/>
    </source>
</evidence>
<feature type="transmembrane region" description="Helical" evidence="5">
    <location>
        <begin position="284"/>
        <end position="304"/>
    </location>
</feature>
<keyword evidence="7" id="KW-0675">Receptor</keyword>
<feature type="domain" description="G-protein coupled receptors family 2 profile 2" evidence="6">
    <location>
        <begin position="84"/>
        <end position="333"/>
    </location>
</feature>
<accession>A0A087UWI6</accession>
<feature type="transmembrane region" description="Helical" evidence="5">
    <location>
        <begin position="143"/>
        <end position="168"/>
    </location>
</feature>
<keyword evidence="2 5" id="KW-0812">Transmembrane</keyword>
<evidence type="ECO:0000313" key="7">
    <source>
        <dbReference type="EMBL" id="KFM81725.1"/>
    </source>
</evidence>
<evidence type="ECO:0000256" key="5">
    <source>
        <dbReference type="SAM" id="Phobius"/>
    </source>
</evidence>
<protein>
    <submittedName>
        <fullName evidence="7">Putative G-protein coupled receptor Mth-like 3</fullName>
    </submittedName>
</protein>
<evidence type="ECO:0000259" key="6">
    <source>
        <dbReference type="PROSITE" id="PS50261"/>
    </source>
</evidence>
<evidence type="ECO:0000256" key="1">
    <source>
        <dbReference type="ARBA" id="ARBA00004141"/>
    </source>
</evidence>
<dbReference type="GO" id="GO:0016020">
    <property type="term" value="C:membrane"/>
    <property type="evidence" value="ECO:0007669"/>
    <property type="project" value="UniProtKB-SubCell"/>
</dbReference>
<dbReference type="InterPro" id="IPR000832">
    <property type="entry name" value="GPCR_2_secretin-like"/>
</dbReference>
<dbReference type="OrthoDB" id="6506272at2759"/>
<dbReference type="PROSITE" id="PS50261">
    <property type="entry name" value="G_PROTEIN_RECEP_F2_4"/>
    <property type="match status" value="1"/>
</dbReference>
<dbReference type="AlphaFoldDB" id="A0A087UWI6"/>
<evidence type="ECO:0000256" key="3">
    <source>
        <dbReference type="ARBA" id="ARBA00022989"/>
    </source>
</evidence>
<dbReference type="InterPro" id="IPR017981">
    <property type="entry name" value="GPCR_2-like_7TM"/>
</dbReference>
<organism evidence="7 8">
    <name type="scientific">Stegodyphus mimosarum</name>
    <name type="common">African social velvet spider</name>
    <dbReference type="NCBI Taxonomy" id="407821"/>
    <lineage>
        <taxon>Eukaryota</taxon>
        <taxon>Metazoa</taxon>
        <taxon>Ecdysozoa</taxon>
        <taxon>Arthropoda</taxon>
        <taxon>Chelicerata</taxon>
        <taxon>Arachnida</taxon>
        <taxon>Araneae</taxon>
        <taxon>Araneomorphae</taxon>
        <taxon>Entelegynae</taxon>
        <taxon>Eresoidea</taxon>
        <taxon>Eresidae</taxon>
        <taxon>Stegodyphus</taxon>
    </lineage>
</organism>
<dbReference type="InterPro" id="IPR053231">
    <property type="entry name" value="GPCR_LN-TM7"/>
</dbReference>
<dbReference type="STRING" id="407821.A0A087UWI6"/>
<reference evidence="7 8" key="1">
    <citation type="submission" date="2013-11" db="EMBL/GenBank/DDBJ databases">
        <title>Genome sequencing of Stegodyphus mimosarum.</title>
        <authorList>
            <person name="Bechsgaard J."/>
        </authorList>
    </citation>
    <scope>NUCLEOTIDE SEQUENCE [LARGE SCALE GENOMIC DNA]</scope>
</reference>
<feature type="transmembrane region" description="Helical" evidence="5">
    <location>
        <begin position="119"/>
        <end position="137"/>
    </location>
</feature>
<dbReference type="Gene3D" id="1.20.1070.10">
    <property type="entry name" value="Rhodopsin 7-helix transmembrane proteins"/>
    <property type="match status" value="1"/>
</dbReference>
<comment type="subcellular location">
    <subcellularLocation>
        <location evidence="1">Membrane</location>
        <topology evidence="1">Multi-pass membrane protein</topology>
    </subcellularLocation>
</comment>
<keyword evidence="4 5" id="KW-0472">Membrane</keyword>
<dbReference type="EMBL" id="KK121999">
    <property type="protein sequence ID" value="KFM81725.1"/>
    <property type="molecule type" value="Genomic_DNA"/>
</dbReference>
<feature type="transmembrane region" description="Helical" evidence="5">
    <location>
        <begin position="310"/>
        <end position="331"/>
    </location>
</feature>
<name>A0A087UWI6_STEMI</name>
<feature type="non-terminal residue" evidence="7">
    <location>
        <position position="401"/>
    </location>
</feature>
<feature type="transmembrane region" description="Helical" evidence="5">
    <location>
        <begin position="237"/>
        <end position="263"/>
    </location>
</feature>
<dbReference type="GO" id="GO:0007166">
    <property type="term" value="P:cell surface receptor signaling pathway"/>
    <property type="evidence" value="ECO:0007669"/>
    <property type="project" value="InterPro"/>
</dbReference>
<dbReference type="CDD" id="cd15039">
    <property type="entry name" value="7tmB3_Methuselah-like"/>
    <property type="match status" value="1"/>
</dbReference>
<dbReference type="PANTHER" id="PTHR45902">
    <property type="entry name" value="LATROPHILIN RECEPTOR-LIKE PROTEIN A"/>
    <property type="match status" value="1"/>
</dbReference>
<dbReference type="GO" id="GO:0004930">
    <property type="term" value="F:G protein-coupled receptor activity"/>
    <property type="evidence" value="ECO:0007669"/>
    <property type="project" value="InterPro"/>
</dbReference>